<comment type="caution">
    <text evidence="2">The sequence shown here is derived from an EMBL/GenBank/DDBJ whole genome shotgun (WGS) entry which is preliminary data.</text>
</comment>
<name>A0ABU7BJ81_9TELE</name>
<protein>
    <submittedName>
        <fullName evidence="2">Uncharacterized protein</fullName>
    </submittedName>
</protein>
<keyword evidence="3" id="KW-1185">Reference proteome</keyword>
<evidence type="ECO:0000256" key="1">
    <source>
        <dbReference type="SAM" id="MobiDB-lite"/>
    </source>
</evidence>
<feature type="region of interest" description="Disordered" evidence="1">
    <location>
        <begin position="1"/>
        <end position="20"/>
    </location>
</feature>
<organism evidence="2 3">
    <name type="scientific">Ataeniobius toweri</name>
    <dbReference type="NCBI Taxonomy" id="208326"/>
    <lineage>
        <taxon>Eukaryota</taxon>
        <taxon>Metazoa</taxon>
        <taxon>Chordata</taxon>
        <taxon>Craniata</taxon>
        <taxon>Vertebrata</taxon>
        <taxon>Euteleostomi</taxon>
        <taxon>Actinopterygii</taxon>
        <taxon>Neopterygii</taxon>
        <taxon>Teleostei</taxon>
        <taxon>Neoteleostei</taxon>
        <taxon>Acanthomorphata</taxon>
        <taxon>Ovalentaria</taxon>
        <taxon>Atherinomorphae</taxon>
        <taxon>Cyprinodontiformes</taxon>
        <taxon>Goodeidae</taxon>
        <taxon>Ataeniobius</taxon>
    </lineage>
</organism>
<dbReference type="Proteomes" id="UP001345963">
    <property type="component" value="Unassembled WGS sequence"/>
</dbReference>
<dbReference type="EMBL" id="JAHUTI010059168">
    <property type="protein sequence ID" value="MED6250692.1"/>
    <property type="molecule type" value="Genomic_DNA"/>
</dbReference>
<accession>A0ABU7BJ81</accession>
<reference evidence="2 3" key="1">
    <citation type="submission" date="2021-07" db="EMBL/GenBank/DDBJ databases">
        <authorList>
            <person name="Palmer J.M."/>
        </authorList>
    </citation>
    <scope>NUCLEOTIDE SEQUENCE [LARGE SCALE GENOMIC DNA]</scope>
    <source>
        <strain evidence="2 3">AT_MEX2019</strain>
        <tissue evidence="2">Muscle</tissue>
    </source>
</reference>
<evidence type="ECO:0000313" key="3">
    <source>
        <dbReference type="Proteomes" id="UP001345963"/>
    </source>
</evidence>
<evidence type="ECO:0000313" key="2">
    <source>
        <dbReference type="EMBL" id="MED6250692.1"/>
    </source>
</evidence>
<sequence>MDLNRIRSWSQQSQQRRPDFPFPRHLFQLHWEKFEAFPGQPRDIVPPACPGPSPGPPPGETCLKHLPREVSWEHLEQMTPFDVRGSCCTLSSSPCL</sequence>
<feature type="compositionally biased region" description="Low complexity" evidence="1">
    <location>
        <begin position="1"/>
        <end position="15"/>
    </location>
</feature>
<proteinExistence type="predicted"/>
<gene>
    <name evidence="2" type="ORF">ATANTOWER_005372</name>
</gene>